<organism evidence="6 7">
    <name type="scientific">Diaphorina citri</name>
    <name type="common">Asian citrus psyllid</name>
    <dbReference type="NCBI Taxonomy" id="121845"/>
    <lineage>
        <taxon>Eukaryota</taxon>
        <taxon>Metazoa</taxon>
        <taxon>Ecdysozoa</taxon>
        <taxon>Arthropoda</taxon>
        <taxon>Hexapoda</taxon>
        <taxon>Insecta</taxon>
        <taxon>Pterygota</taxon>
        <taxon>Neoptera</taxon>
        <taxon>Paraneoptera</taxon>
        <taxon>Hemiptera</taxon>
        <taxon>Sternorrhyncha</taxon>
        <taxon>Psylloidea</taxon>
        <taxon>Psyllidae</taxon>
        <taxon>Diaphorininae</taxon>
        <taxon>Diaphorina</taxon>
    </lineage>
</organism>
<dbReference type="AlphaFoldDB" id="A0A1S3D678"/>
<dbReference type="Pfam" id="PF05282">
    <property type="entry name" value="AAR2"/>
    <property type="match status" value="1"/>
</dbReference>
<dbReference type="InterPro" id="IPR033647">
    <property type="entry name" value="Aar2_N"/>
</dbReference>
<name>A0A1S3D678_DIACI</name>
<keyword evidence="6" id="KW-1185">Reference proteome</keyword>
<reference evidence="7" key="1">
    <citation type="submission" date="2025-08" db="UniProtKB">
        <authorList>
            <consortium name="RefSeq"/>
        </authorList>
    </citation>
    <scope>IDENTIFICATION</scope>
</reference>
<gene>
    <name evidence="7" type="primary">LOC103511410</name>
</gene>
<dbReference type="KEGG" id="dci:103511410"/>
<dbReference type="CDD" id="cd13777">
    <property type="entry name" value="Aar2_N"/>
    <property type="match status" value="1"/>
</dbReference>
<dbReference type="GO" id="GO:0000244">
    <property type="term" value="P:spliceosomal tri-snRNP complex assembly"/>
    <property type="evidence" value="ECO:0007669"/>
    <property type="project" value="TreeGrafter"/>
</dbReference>
<evidence type="ECO:0000313" key="7">
    <source>
        <dbReference type="RefSeq" id="XP_008474356.1"/>
    </source>
</evidence>
<dbReference type="CDD" id="cd13778">
    <property type="entry name" value="Aar2_C"/>
    <property type="match status" value="1"/>
</dbReference>
<dbReference type="Gene3D" id="1.25.40.550">
    <property type="entry name" value="Aar2, C-terminal domain-like"/>
    <property type="match status" value="1"/>
</dbReference>
<dbReference type="InterPro" id="IPR033648">
    <property type="entry name" value="AAR2_C"/>
</dbReference>
<evidence type="ECO:0000256" key="1">
    <source>
        <dbReference type="ARBA" id="ARBA00006281"/>
    </source>
</evidence>
<dbReference type="GeneID" id="103511410"/>
<evidence type="ECO:0000313" key="6">
    <source>
        <dbReference type="Proteomes" id="UP000079169"/>
    </source>
</evidence>
<dbReference type="STRING" id="121845.A0A1S3D678"/>
<evidence type="ECO:0000256" key="2">
    <source>
        <dbReference type="ARBA" id="ARBA00016372"/>
    </source>
</evidence>
<evidence type="ECO:0000259" key="5">
    <source>
        <dbReference type="Pfam" id="PF20981"/>
    </source>
</evidence>
<dbReference type="OMA" id="CAFSDII"/>
<dbReference type="RefSeq" id="XP_008474356.1">
    <property type="nucleotide sequence ID" value="XM_008476134.3"/>
</dbReference>
<accession>A0A1S3D678</accession>
<sequence length="390" mass="45269">MIAATSNGLEMSPELAKKLFHEGAILLVLNIPSSTEFGIDMKSWTTGHKFKGIKMIPPGYHYVYYNAVNSHGDVAPRIGFFHKFQPQEVVVKIWNSDKEELEDKVVTDEELQRIKNDQQNLDSYLGAYPYDVLELWTKLTTHISNHVVSKLSPDSGIIRSALELVAESSPASSTDENQYLKRKLRRKWKWGRPQNEEEKEESLLPQMVPTPGTQINYSQPKEIYPPNSTPSEITQHFMDKTYAFEQIIQLYPTPQDVLGEFQFSFLCFILGLNYESFLQWKNLLELFCSCEVALEKYIDLYVDFIRCLQVHLCECSDIEDNFLMCDNAEDNLIYKHVTYLFKTIYTSSVVNDDLVNSIAMLQDQLRRVFNWSFQYEQEEDDEDLPVIVDD</sequence>
<protein>
    <recommendedName>
        <fullName evidence="2">Protein AAR2 homolog</fullName>
    </recommendedName>
    <alternativeName>
        <fullName evidence="3">AAR2 splicing factor homolog</fullName>
    </alternativeName>
</protein>
<dbReference type="PANTHER" id="PTHR12689:SF4">
    <property type="entry name" value="PROTEIN AAR2 HOMOLOG"/>
    <property type="match status" value="1"/>
</dbReference>
<dbReference type="InterPro" id="IPR038516">
    <property type="entry name" value="AAR2_N_sf"/>
</dbReference>
<proteinExistence type="inferred from homology"/>
<comment type="similarity">
    <text evidence="1">Belongs to the AAR2 family.</text>
</comment>
<dbReference type="Gene3D" id="2.60.34.20">
    <property type="match status" value="1"/>
</dbReference>
<dbReference type="Proteomes" id="UP000079169">
    <property type="component" value="Unplaced"/>
</dbReference>
<dbReference type="FunFam" id="2.60.34.20:FF:000001">
    <property type="entry name" value="protein AAR2 homolog"/>
    <property type="match status" value="1"/>
</dbReference>
<dbReference type="Pfam" id="PF20981">
    <property type="entry name" value="AAR2_1st"/>
    <property type="match status" value="1"/>
</dbReference>
<feature type="domain" description="AAR2 C-terminal" evidence="4">
    <location>
        <begin position="221"/>
        <end position="374"/>
    </location>
</feature>
<dbReference type="OrthoDB" id="201752at2759"/>
<dbReference type="InterPro" id="IPR007946">
    <property type="entry name" value="AAR2"/>
</dbReference>
<evidence type="ECO:0000256" key="3">
    <source>
        <dbReference type="ARBA" id="ARBA00030625"/>
    </source>
</evidence>
<dbReference type="PaxDb" id="121845-A0A1S3D678"/>
<dbReference type="InterPro" id="IPR038514">
    <property type="entry name" value="AAR2_C_sf"/>
</dbReference>
<feature type="domain" description="AAR2 N-terminal" evidence="5">
    <location>
        <begin position="22"/>
        <end position="153"/>
    </location>
</feature>
<dbReference type="PANTHER" id="PTHR12689">
    <property type="entry name" value="A1 CISTRON SPLICING FACTOR AAR2-RELATED"/>
    <property type="match status" value="1"/>
</dbReference>
<evidence type="ECO:0000259" key="4">
    <source>
        <dbReference type="Pfam" id="PF05282"/>
    </source>
</evidence>